<sequence>MTISEGKIRGEPQPEILSLDTLIDNTAENFQAYLLKEGQEQAPELNFDELPSGWKVLQIHGDGSGRLALAKQIAEWRGQGTKIMVYPEVSLSPVGQAFLNSELMEGETPCVVVTRSEPMARDAYGRVRRGKNKAEDIVFVVSTSALPHNRLKNQIEETKIIPVDDDGESTHWPGGFYMENLLLATEPK</sequence>
<gene>
    <name evidence="1" type="ORF">A3J93_02585</name>
</gene>
<dbReference type="STRING" id="1798704.A3J93_02585"/>
<comment type="caution">
    <text evidence="1">The sequence shown here is derived from an EMBL/GenBank/DDBJ whole genome shotgun (WGS) entry which is preliminary data.</text>
</comment>
<evidence type="ECO:0000313" key="1">
    <source>
        <dbReference type="EMBL" id="OGH88035.1"/>
    </source>
</evidence>
<proteinExistence type="predicted"/>
<accession>A0A1F6NVS5</accession>
<dbReference type="Proteomes" id="UP000177907">
    <property type="component" value="Unassembled WGS sequence"/>
</dbReference>
<evidence type="ECO:0000313" key="2">
    <source>
        <dbReference type="Proteomes" id="UP000177907"/>
    </source>
</evidence>
<protein>
    <submittedName>
        <fullName evidence="1">Uncharacterized protein</fullName>
    </submittedName>
</protein>
<organism evidence="1 2">
    <name type="scientific">Candidatus Magasanikbacteria bacterium RIFOXYC2_FULL_42_28</name>
    <dbReference type="NCBI Taxonomy" id="1798704"/>
    <lineage>
        <taxon>Bacteria</taxon>
        <taxon>Candidatus Magasanikiibacteriota</taxon>
    </lineage>
</organism>
<reference evidence="1 2" key="1">
    <citation type="journal article" date="2016" name="Nat. Commun.">
        <title>Thousands of microbial genomes shed light on interconnected biogeochemical processes in an aquifer system.</title>
        <authorList>
            <person name="Anantharaman K."/>
            <person name="Brown C.T."/>
            <person name="Hug L.A."/>
            <person name="Sharon I."/>
            <person name="Castelle C.J."/>
            <person name="Probst A.J."/>
            <person name="Thomas B.C."/>
            <person name="Singh A."/>
            <person name="Wilkins M.J."/>
            <person name="Karaoz U."/>
            <person name="Brodie E.L."/>
            <person name="Williams K.H."/>
            <person name="Hubbard S.S."/>
            <person name="Banfield J.F."/>
        </authorList>
    </citation>
    <scope>NUCLEOTIDE SEQUENCE [LARGE SCALE GENOMIC DNA]</scope>
</reference>
<name>A0A1F6NVS5_9BACT</name>
<dbReference type="EMBL" id="MFQZ01000008">
    <property type="protein sequence ID" value="OGH88035.1"/>
    <property type="molecule type" value="Genomic_DNA"/>
</dbReference>
<dbReference type="AlphaFoldDB" id="A0A1F6NVS5"/>